<keyword evidence="1" id="KW-0472">Membrane</keyword>
<dbReference type="NCBIfam" id="NF038403">
    <property type="entry name" value="perm_prefix_1"/>
    <property type="match status" value="1"/>
</dbReference>
<protein>
    <submittedName>
        <fullName evidence="2">Permease prefix domain 1-containing protein</fullName>
    </submittedName>
</protein>
<keyword evidence="1" id="KW-1133">Transmembrane helix</keyword>
<proteinExistence type="predicted"/>
<reference evidence="2" key="1">
    <citation type="submission" date="2022-04" db="EMBL/GenBank/DDBJ databases">
        <title>Halobacillus sp. isolated from saltern.</title>
        <authorList>
            <person name="Won M."/>
            <person name="Lee C.-M."/>
            <person name="Woen H.-Y."/>
            <person name="Kwon S.-W."/>
        </authorList>
    </citation>
    <scope>NUCLEOTIDE SEQUENCE</scope>
    <source>
        <strain evidence="2">SSHM10-5</strain>
    </source>
</reference>
<dbReference type="EMBL" id="CP095075">
    <property type="protein sequence ID" value="UOR10549.1"/>
    <property type="molecule type" value="Genomic_DNA"/>
</dbReference>
<evidence type="ECO:0000313" key="3">
    <source>
        <dbReference type="Proteomes" id="UP000830326"/>
    </source>
</evidence>
<name>A0ABY4H7H9_9BACI</name>
<dbReference type="InterPro" id="IPR047928">
    <property type="entry name" value="Perm_prefix_1"/>
</dbReference>
<sequence>MNRIEKHVDRILEQMQSPPEEREDIKEELMSHLQTAKLHYMEDGVPEKKAEKQAIDDFGKPDTIGHGFQETIYPYQRSLLYGIGIATLIFGAILYISLTFGVGKQSLSGY</sequence>
<evidence type="ECO:0000256" key="1">
    <source>
        <dbReference type="SAM" id="Phobius"/>
    </source>
</evidence>
<accession>A0ABY4H7H9</accession>
<keyword evidence="3" id="KW-1185">Reference proteome</keyword>
<keyword evidence="1" id="KW-0812">Transmembrane</keyword>
<gene>
    <name evidence="2" type="ORF">MUO15_12780</name>
</gene>
<evidence type="ECO:0000313" key="2">
    <source>
        <dbReference type="EMBL" id="UOR10549.1"/>
    </source>
</evidence>
<organism evidence="2 3">
    <name type="scientific">Halobacillus amylolyticus</name>
    <dbReference type="NCBI Taxonomy" id="2932259"/>
    <lineage>
        <taxon>Bacteria</taxon>
        <taxon>Bacillati</taxon>
        <taxon>Bacillota</taxon>
        <taxon>Bacilli</taxon>
        <taxon>Bacillales</taxon>
        <taxon>Bacillaceae</taxon>
        <taxon>Halobacillus</taxon>
    </lineage>
</organism>
<dbReference type="Proteomes" id="UP000830326">
    <property type="component" value="Chromosome"/>
</dbReference>
<feature type="transmembrane region" description="Helical" evidence="1">
    <location>
        <begin position="79"/>
        <end position="102"/>
    </location>
</feature>
<dbReference type="RefSeq" id="WP_245029691.1">
    <property type="nucleotide sequence ID" value="NZ_CP095075.1"/>
</dbReference>